<dbReference type="PANTHER" id="PTHR30557:SF1">
    <property type="entry name" value="PHOSPHOMETHYLPYRIMIDINE SYNTHASE, CHLOROPLASTIC"/>
    <property type="match status" value="1"/>
</dbReference>
<evidence type="ECO:0000256" key="8">
    <source>
        <dbReference type="ARBA" id="ARBA00023239"/>
    </source>
</evidence>
<dbReference type="AlphaFoldDB" id="A0A1F4UB09"/>
<dbReference type="GO" id="GO:0009228">
    <property type="term" value="P:thiamine biosynthetic process"/>
    <property type="evidence" value="ECO:0007669"/>
    <property type="project" value="UniProtKB-UniRule"/>
</dbReference>
<keyword evidence="2" id="KW-0004">4Fe-4S</keyword>
<dbReference type="FunFam" id="3.20.20.540:FF:000001">
    <property type="entry name" value="Phosphomethylpyrimidine synthase"/>
    <property type="match status" value="1"/>
</dbReference>
<evidence type="ECO:0000256" key="7">
    <source>
        <dbReference type="ARBA" id="ARBA00023014"/>
    </source>
</evidence>
<protein>
    <recommendedName>
        <fullName evidence="9">Phosphomethylpyrimidine synthase</fullName>
        <ecNumber evidence="9">4.1.99.17</ecNumber>
    </recommendedName>
</protein>
<keyword evidence="4" id="KW-0479">Metal-binding</keyword>
<reference evidence="10 11" key="1">
    <citation type="journal article" date="2016" name="Nat. Commun.">
        <title>Thousands of microbial genomes shed light on interconnected biogeochemical processes in an aquifer system.</title>
        <authorList>
            <person name="Anantharaman K."/>
            <person name="Brown C.T."/>
            <person name="Hug L.A."/>
            <person name="Sharon I."/>
            <person name="Castelle C.J."/>
            <person name="Probst A.J."/>
            <person name="Thomas B.C."/>
            <person name="Singh A."/>
            <person name="Wilkins M.J."/>
            <person name="Karaoz U."/>
            <person name="Brodie E.L."/>
            <person name="Williams K.H."/>
            <person name="Hubbard S.S."/>
            <person name="Banfield J.F."/>
        </authorList>
    </citation>
    <scope>NUCLEOTIDE SEQUENCE [LARGE SCALE GENOMIC DNA]</scope>
</reference>
<dbReference type="SFLD" id="SFLDG01114">
    <property type="entry name" value="phosphomethylpyrimidine_syntha"/>
    <property type="match status" value="1"/>
</dbReference>
<dbReference type="SFLD" id="SFLDS00113">
    <property type="entry name" value="Radical_SAM_Phosphomethylpyrim"/>
    <property type="match status" value="1"/>
</dbReference>
<dbReference type="GO" id="GO:0070284">
    <property type="term" value="F:phosphomethylpyrimidine synthase activity"/>
    <property type="evidence" value="ECO:0007669"/>
    <property type="project" value="UniProtKB-EC"/>
</dbReference>
<dbReference type="GO" id="GO:0005829">
    <property type="term" value="C:cytosol"/>
    <property type="evidence" value="ECO:0007669"/>
    <property type="project" value="TreeGrafter"/>
</dbReference>
<evidence type="ECO:0000256" key="9">
    <source>
        <dbReference type="NCBIfam" id="TIGR00190"/>
    </source>
</evidence>
<evidence type="ECO:0000313" key="10">
    <source>
        <dbReference type="EMBL" id="OGC41463.1"/>
    </source>
</evidence>
<evidence type="ECO:0000256" key="4">
    <source>
        <dbReference type="ARBA" id="ARBA00022723"/>
    </source>
</evidence>
<evidence type="ECO:0000256" key="6">
    <source>
        <dbReference type="ARBA" id="ARBA00023004"/>
    </source>
</evidence>
<dbReference type="InterPro" id="IPR002817">
    <property type="entry name" value="ThiC/BzaA/B"/>
</dbReference>
<evidence type="ECO:0000256" key="5">
    <source>
        <dbReference type="ARBA" id="ARBA00022833"/>
    </source>
</evidence>
<dbReference type="Proteomes" id="UP000177025">
    <property type="component" value="Unassembled WGS sequence"/>
</dbReference>
<dbReference type="SFLD" id="SFLDF00407">
    <property type="entry name" value="phosphomethylpyrimidine_syntha"/>
    <property type="match status" value="1"/>
</dbReference>
<dbReference type="Gene3D" id="6.10.250.620">
    <property type="match status" value="1"/>
</dbReference>
<dbReference type="EMBL" id="MEUM01000106">
    <property type="protein sequence ID" value="OGC41463.1"/>
    <property type="molecule type" value="Genomic_DNA"/>
</dbReference>
<accession>A0A1F4UB09</accession>
<dbReference type="PANTHER" id="PTHR30557">
    <property type="entry name" value="THIAMINE BIOSYNTHESIS PROTEIN THIC"/>
    <property type="match status" value="1"/>
</dbReference>
<dbReference type="GO" id="GO:0051539">
    <property type="term" value="F:4 iron, 4 sulfur cluster binding"/>
    <property type="evidence" value="ECO:0007669"/>
    <property type="project" value="UniProtKB-KW"/>
</dbReference>
<sequence length="417" mass="46041">MNAADLHYITRSEGISLKLLKRGLASGTIVSLRNSKHKIRPLAVGKGMRTKINANIGTSPDVSNIKNELKKLMVAIEAGTDTVMDLSTGGNIDRIRREIMAASTVPIGTVPIYQVATEAAKRRRPFIKAVPDEFFDVIEKHLEDGVDFITVHCGVTRQITRNLKKHPRTCGVVSRGGSMLVEWMEYNRMENPLYEQYDRLCNVARKYNATLSLGDGLRPGSIVDSTDRYQIGELVTIGNLVKTARRNKVSVIVEGPGHVPINEIEANMKLQKILCDDAPFYVLGPLVTDAGAGYDHIVAAIGGALAAYYGADYLCYVTPSEHLGLPRIEEVREGVIAMKIAAHASDIAKGIKGARMLDENISRARYSLNWDKMFKLLIDPVKAKKIYYRSHSRSKMACTMCGEFCAMKKTKEVIKGA</sequence>
<keyword evidence="6" id="KW-0408">Iron</keyword>
<name>A0A1F4UB09_UNCW3</name>
<dbReference type="NCBIfam" id="TIGR00190">
    <property type="entry name" value="thiC"/>
    <property type="match status" value="1"/>
</dbReference>
<comment type="cofactor">
    <cofactor evidence="1">
        <name>[4Fe-4S] cluster</name>
        <dbReference type="ChEBI" id="CHEBI:49883"/>
    </cofactor>
</comment>
<organism evidence="10 11">
    <name type="scientific">candidate division WOR-3 bacterium RBG_13_43_14</name>
    <dbReference type="NCBI Taxonomy" id="1802590"/>
    <lineage>
        <taxon>Bacteria</taxon>
        <taxon>Bacteria division WOR-3</taxon>
    </lineage>
</organism>
<evidence type="ECO:0000256" key="3">
    <source>
        <dbReference type="ARBA" id="ARBA00022691"/>
    </source>
</evidence>
<dbReference type="GO" id="GO:0046872">
    <property type="term" value="F:metal ion binding"/>
    <property type="evidence" value="ECO:0007669"/>
    <property type="project" value="UniProtKB-KW"/>
</dbReference>
<dbReference type="NCBIfam" id="NF009895">
    <property type="entry name" value="PRK13352.1"/>
    <property type="match status" value="1"/>
</dbReference>
<dbReference type="Pfam" id="PF01964">
    <property type="entry name" value="ThiC_Rad_SAM"/>
    <property type="match status" value="1"/>
</dbReference>
<comment type="caution">
    <text evidence="10">The sequence shown here is derived from an EMBL/GenBank/DDBJ whole genome shotgun (WGS) entry which is preliminary data.</text>
</comment>
<keyword evidence="7" id="KW-0411">Iron-sulfur</keyword>
<proteinExistence type="predicted"/>
<keyword evidence="8" id="KW-0456">Lyase</keyword>
<dbReference type="EC" id="4.1.99.17" evidence="9"/>
<evidence type="ECO:0000256" key="1">
    <source>
        <dbReference type="ARBA" id="ARBA00001966"/>
    </source>
</evidence>
<evidence type="ECO:0000313" key="11">
    <source>
        <dbReference type="Proteomes" id="UP000177025"/>
    </source>
</evidence>
<evidence type="ECO:0000256" key="2">
    <source>
        <dbReference type="ARBA" id="ARBA00022485"/>
    </source>
</evidence>
<gene>
    <name evidence="10" type="ORF">A2Y85_05935</name>
</gene>
<keyword evidence="5" id="KW-0862">Zinc</keyword>
<dbReference type="Gene3D" id="3.20.20.540">
    <property type="entry name" value="Radical SAM ThiC family, central domain"/>
    <property type="match status" value="1"/>
</dbReference>
<keyword evidence="3" id="KW-0949">S-adenosyl-L-methionine</keyword>
<dbReference type="InterPro" id="IPR038521">
    <property type="entry name" value="ThiC/Bza_core_dom"/>
</dbReference>